<evidence type="ECO:0000313" key="3">
    <source>
        <dbReference type="Proteomes" id="UP001153148"/>
    </source>
</evidence>
<accession>A0ABN7NZ75</accession>
<organism evidence="2 3">
    <name type="scientific">Timema podura</name>
    <name type="common">Walking stick</name>
    <dbReference type="NCBI Taxonomy" id="61482"/>
    <lineage>
        <taxon>Eukaryota</taxon>
        <taxon>Metazoa</taxon>
        <taxon>Ecdysozoa</taxon>
        <taxon>Arthropoda</taxon>
        <taxon>Hexapoda</taxon>
        <taxon>Insecta</taxon>
        <taxon>Pterygota</taxon>
        <taxon>Neoptera</taxon>
        <taxon>Polyneoptera</taxon>
        <taxon>Phasmatodea</taxon>
        <taxon>Timematodea</taxon>
        <taxon>Timematoidea</taxon>
        <taxon>Timematidae</taxon>
        <taxon>Timema</taxon>
    </lineage>
</organism>
<evidence type="ECO:0008006" key="4">
    <source>
        <dbReference type="Google" id="ProtNLM"/>
    </source>
</evidence>
<evidence type="ECO:0000313" key="2">
    <source>
        <dbReference type="EMBL" id="CAG2058910.1"/>
    </source>
</evidence>
<gene>
    <name evidence="2" type="ORF">TPAB3V08_LOCUS5876</name>
</gene>
<comment type="caution">
    <text evidence="2">The sequence shown here is derived from an EMBL/GenBank/DDBJ whole genome shotgun (WGS) entry which is preliminary data.</text>
</comment>
<sequence length="526" mass="58080">MYSEALNLAQTLLETLKPMPDQNLYLKAGTKVEAAIRREITALKSSLKSSPDSIKVSLDFIGMAVTTLDALTMSSSTLQELIDFKNEILRLEGGRLRRLERRKRRENQAEVDKGLAQMKSELIVRSMLSLFQRMIESEKVTLDSKMKEKRLLPKQLHRYMTGLCQGNDVTNTKHVLIEFPSVSLSVQRVNLKSLSGKQLNIPYAVTGRDPNITARMNLNTGTKMSELAKDGTCLGAVMFPGDFLTEAANFSIETIDRHSGIFEVQLMSVTANDILDPGHLEQPVNISLPVWGSTLGGSQQIQCVWWLTGVGWSPSECETSPNTVTVAGQEYQPCQCYHLGYYTLVAKDVPTTTTTTTTEAPTTTKTTTASTTTTTVVPTTSTTLSPTTTTPAPTTTTAIVPAITEGRTAIPKLEKLTNMAYSISFRIKEDYNVTVGDNRDTFEEKLRAQILDQVDMPRSMMLEVEVFPGSIVVKLRLVDTDEKTVKEVLPQIAMLLQKGDLEVKGLDQKKLNVPPQPLSVVELRGA</sequence>
<dbReference type="Proteomes" id="UP001153148">
    <property type="component" value="Unassembled WGS sequence"/>
</dbReference>
<name>A0ABN7NZ75_TIMPD</name>
<keyword evidence="3" id="KW-1185">Reference proteome</keyword>
<evidence type="ECO:0000256" key="1">
    <source>
        <dbReference type="SAM" id="MobiDB-lite"/>
    </source>
</evidence>
<protein>
    <recommendedName>
        <fullName evidence="4">GPS domain-containing protein</fullName>
    </recommendedName>
</protein>
<feature type="non-terminal residue" evidence="2">
    <location>
        <position position="526"/>
    </location>
</feature>
<reference evidence="2" key="1">
    <citation type="submission" date="2021-03" db="EMBL/GenBank/DDBJ databases">
        <authorList>
            <person name="Tran Van P."/>
        </authorList>
    </citation>
    <scope>NUCLEOTIDE SEQUENCE</scope>
</reference>
<feature type="region of interest" description="Disordered" evidence="1">
    <location>
        <begin position="353"/>
        <end position="394"/>
    </location>
</feature>
<proteinExistence type="predicted"/>
<dbReference type="EMBL" id="CAJPIN010008266">
    <property type="protein sequence ID" value="CAG2058910.1"/>
    <property type="molecule type" value="Genomic_DNA"/>
</dbReference>